<dbReference type="InterPro" id="IPR036259">
    <property type="entry name" value="MFS_trans_sf"/>
</dbReference>
<evidence type="ECO:0000256" key="3">
    <source>
        <dbReference type="ARBA" id="ARBA00023136"/>
    </source>
</evidence>
<gene>
    <name evidence="6" type="ORF">ACFQ14_13190</name>
</gene>
<dbReference type="Gene3D" id="1.20.1250.20">
    <property type="entry name" value="MFS general substrate transporter like domains"/>
    <property type="match status" value="1"/>
</dbReference>
<feature type="domain" description="Major facilitator superfamily (MFS) profile" evidence="5">
    <location>
        <begin position="1"/>
        <end position="386"/>
    </location>
</feature>
<evidence type="ECO:0000259" key="5">
    <source>
        <dbReference type="PROSITE" id="PS50850"/>
    </source>
</evidence>
<feature type="transmembrane region" description="Helical" evidence="4">
    <location>
        <begin position="161"/>
        <end position="180"/>
    </location>
</feature>
<dbReference type="RefSeq" id="WP_377213223.1">
    <property type="nucleotide sequence ID" value="NZ_JBHTJV010000012.1"/>
</dbReference>
<organism evidence="6 7">
    <name type="scientific">Pseudahrensia aquimaris</name>
    <dbReference type="NCBI Taxonomy" id="744461"/>
    <lineage>
        <taxon>Bacteria</taxon>
        <taxon>Pseudomonadati</taxon>
        <taxon>Pseudomonadota</taxon>
        <taxon>Alphaproteobacteria</taxon>
        <taxon>Hyphomicrobiales</taxon>
        <taxon>Ahrensiaceae</taxon>
        <taxon>Pseudahrensia</taxon>
    </lineage>
</organism>
<reference evidence="7" key="1">
    <citation type="journal article" date="2019" name="Int. J. Syst. Evol. Microbiol.">
        <title>The Global Catalogue of Microorganisms (GCM) 10K type strain sequencing project: providing services to taxonomists for standard genome sequencing and annotation.</title>
        <authorList>
            <consortium name="The Broad Institute Genomics Platform"/>
            <consortium name="The Broad Institute Genome Sequencing Center for Infectious Disease"/>
            <person name="Wu L."/>
            <person name="Ma J."/>
        </authorList>
    </citation>
    <scope>NUCLEOTIDE SEQUENCE [LARGE SCALE GENOMIC DNA]</scope>
    <source>
        <strain evidence="7">CCUG 60023</strain>
    </source>
</reference>
<protein>
    <submittedName>
        <fullName evidence="6">Nitrate/nitrite transporter</fullName>
    </submittedName>
</protein>
<feature type="transmembrane region" description="Helical" evidence="4">
    <location>
        <begin position="97"/>
        <end position="117"/>
    </location>
</feature>
<comment type="caution">
    <text evidence="6">The sequence shown here is derived from an EMBL/GenBank/DDBJ whole genome shotgun (WGS) entry which is preliminary data.</text>
</comment>
<dbReference type="SUPFAM" id="SSF103473">
    <property type="entry name" value="MFS general substrate transporter"/>
    <property type="match status" value="1"/>
</dbReference>
<evidence type="ECO:0000313" key="7">
    <source>
        <dbReference type="Proteomes" id="UP001597101"/>
    </source>
</evidence>
<evidence type="ECO:0000313" key="6">
    <source>
        <dbReference type="EMBL" id="MFD0917363.1"/>
    </source>
</evidence>
<keyword evidence="7" id="KW-1185">Reference proteome</keyword>
<dbReference type="InterPro" id="IPR011701">
    <property type="entry name" value="MFS"/>
</dbReference>
<dbReference type="EMBL" id="JBHTJV010000012">
    <property type="protein sequence ID" value="MFD0917363.1"/>
    <property type="molecule type" value="Genomic_DNA"/>
</dbReference>
<keyword evidence="1 4" id="KW-0812">Transmembrane</keyword>
<feature type="transmembrane region" description="Helical" evidence="4">
    <location>
        <begin position="48"/>
        <end position="65"/>
    </location>
</feature>
<evidence type="ECO:0000256" key="1">
    <source>
        <dbReference type="ARBA" id="ARBA00022692"/>
    </source>
</evidence>
<dbReference type="Proteomes" id="UP001597101">
    <property type="component" value="Unassembled WGS sequence"/>
</dbReference>
<dbReference type="PANTHER" id="PTHR23521">
    <property type="entry name" value="TRANSPORTER MFS SUPERFAMILY"/>
    <property type="match status" value="1"/>
</dbReference>
<dbReference type="PROSITE" id="PS50850">
    <property type="entry name" value="MFS"/>
    <property type="match status" value="1"/>
</dbReference>
<feature type="transmembrane region" description="Helical" evidence="4">
    <location>
        <begin position="364"/>
        <end position="383"/>
    </location>
</feature>
<name>A0ABW3FHY6_9HYPH</name>
<dbReference type="PANTHER" id="PTHR23521:SF3">
    <property type="entry name" value="MFS TRANSPORTER"/>
    <property type="match status" value="1"/>
</dbReference>
<accession>A0ABW3FHY6</accession>
<feature type="transmembrane region" description="Helical" evidence="4">
    <location>
        <begin position="72"/>
        <end position="91"/>
    </location>
</feature>
<feature type="transmembrane region" description="Helical" evidence="4">
    <location>
        <begin position="129"/>
        <end position="149"/>
    </location>
</feature>
<dbReference type="Pfam" id="PF07690">
    <property type="entry name" value="MFS_1"/>
    <property type="match status" value="1"/>
</dbReference>
<evidence type="ECO:0000256" key="2">
    <source>
        <dbReference type="ARBA" id="ARBA00022989"/>
    </source>
</evidence>
<keyword evidence="3 4" id="KW-0472">Membrane</keyword>
<feature type="transmembrane region" description="Helical" evidence="4">
    <location>
        <begin position="299"/>
        <end position="315"/>
    </location>
</feature>
<feature type="transmembrane region" description="Helical" evidence="4">
    <location>
        <begin position="336"/>
        <end position="358"/>
    </location>
</feature>
<feature type="transmembrane region" description="Helical" evidence="4">
    <location>
        <begin position="243"/>
        <end position="267"/>
    </location>
</feature>
<proteinExistence type="predicted"/>
<keyword evidence="2 4" id="KW-1133">Transmembrane helix</keyword>
<sequence>MKFRSIALLMIAEVAALSLWFVSAAILPEMLREAAMSPVRQAMLSSGVQIGFVVGALASSILGLADRYDPRRVFAVCAVTAGLCNAILLIAEPGGASAIFARFATGALLAGVYPVGMKIAVGWGEKDRGTLVGLLIGALTLGSALPYLISTTGGADWRFTVTIASIAAISGGLLALLVQLGPHYAKAARFQISAISLAWHDRRIRYAYGGYLGHMWELYVMWAWIAAACAVSFSATMTAESAVAAATMLAFVSIATGGVFSIIAGLFADRIGKAEVAGIAMAVSGLAGLATALTFGGPVWITVIVVLVWGASVIPDSAQFSAMVADAAPQEAAGSLMTFQTALGFALTFFTVQIAPWLAAQTGWALVIALTALGPAFGIFCMVRHRRIAD</sequence>
<evidence type="ECO:0000256" key="4">
    <source>
        <dbReference type="SAM" id="Phobius"/>
    </source>
</evidence>
<dbReference type="InterPro" id="IPR020846">
    <property type="entry name" value="MFS_dom"/>
</dbReference>
<feature type="transmembrane region" description="Helical" evidence="4">
    <location>
        <begin position="274"/>
        <end position="293"/>
    </location>
</feature>